<feature type="region of interest" description="Disordered" evidence="1">
    <location>
        <begin position="43"/>
        <end position="71"/>
    </location>
</feature>
<dbReference type="WBParaSite" id="sdigi.contig359.g7735.t1">
    <property type="protein sequence ID" value="sdigi.contig359.g7735.t1"/>
    <property type="gene ID" value="sdigi.contig359.g7735"/>
</dbReference>
<organism evidence="2 3">
    <name type="scientific">Setaria digitata</name>
    <dbReference type="NCBI Taxonomy" id="48799"/>
    <lineage>
        <taxon>Eukaryota</taxon>
        <taxon>Metazoa</taxon>
        <taxon>Ecdysozoa</taxon>
        <taxon>Nematoda</taxon>
        <taxon>Chromadorea</taxon>
        <taxon>Rhabditida</taxon>
        <taxon>Spirurina</taxon>
        <taxon>Spiruromorpha</taxon>
        <taxon>Filarioidea</taxon>
        <taxon>Setariidae</taxon>
        <taxon>Setaria</taxon>
    </lineage>
</organism>
<sequence>MDRTYYDRWADNDYEQVIVEGELSNTPIKNVHLQLPESCRLGPTDGPKSSFSASRSFENTEQQEATSEPEMNRYYGLTEVDSSLQDAINRMGCVGNMLSKITLTNKSAEFCQLLEDFLHNIEGMRLKLQAILSPFANLEQFSMDPLPITDMDCSTESVSASTITSVASDNALEDEQT</sequence>
<dbReference type="AlphaFoldDB" id="A0A915PRU5"/>
<evidence type="ECO:0000313" key="3">
    <source>
        <dbReference type="WBParaSite" id="sdigi.contig359.g7735.t1"/>
    </source>
</evidence>
<evidence type="ECO:0000313" key="2">
    <source>
        <dbReference type="Proteomes" id="UP000887581"/>
    </source>
</evidence>
<reference evidence="3" key="1">
    <citation type="submission" date="2022-11" db="UniProtKB">
        <authorList>
            <consortium name="WormBaseParasite"/>
        </authorList>
    </citation>
    <scope>IDENTIFICATION</scope>
</reference>
<proteinExistence type="predicted"/>
<feature type="compositionally biased region" description="Polar residues" evidence="1">
    <location>
        <begin position="47"/>
        <end position="66"/>
    </location>
</feature>
<name>A0A915PRU5_9BILA</name>
<accession>A0A915PRU5</accession>
<keyword evidence="2" id="KW-1185">Reference proteome</keyword>
<evidence type="ECO:0000256" key="1">
    <source>
        <dbReference type="SAM" id="MobiDB-lite"/>
    </source>
</evidence>
<protein>
    <submittedName>
        <fullName evidence="3">Uncharacterized protein</fullName>
    </submittedName>
</protein>
<dbReference type="Proteomes" id="UP000887581">
    <property type="component" value="Unplaced"/>
</dbReference>